<keyword evidence="8 15" id="KW-0378">Hydrolase</keyword>
<organism evidence="17 18">
    <name type="scientific">Roseococcus pinisoli</name>
    <dbReference type="NCBI Taxonomy" id="2835040"/>
    <lineage>
        <taxon>Bacteria</taxon>
        <taxon>Pseudomonadati</taxon>
        <taxon>Pseudomonadota</taxon>
        <taxon>Alphaproteobacteria</taxon>
        <taxon>Acetobacterales</taxon>
        <taxon>Roseomonadaceae</taxon>
        <taxon>Roseococcus</taxon>
    </lineage>
</organism>
<protein>
    <recommendedName>
        <fullName evidence="5 15">Succinyl-diaminopimelate desuccinylase</fullName>
        <shortName evidence="15">SDAP desuccinylase</shortName>
        <ecNumber evidence="4 15">3.5.1.18</ecNumber>
    </recommendedName>
    <alternativeName>
        <fullName evidence="13 15">N-succinyl-LL-2,6-diaminoheptanedioate amidohydrolase</fullName>
    </alternativeName>
</protein>
<dbReference type="CDD" id="cd03891">
    <property type="entry name" value="M20_DapE_proteobac"/>
    <property type="match status" value="1"/>
</dbReference>
<proteinExistence type="inferred from homology"/>
<dbReference type="InterPro" id="IPR002933">
    <property type="entry name" value="Peptidase_M20"/>
</dbReference>
<evidence type="ECO:0000313" key="18">
    <source>
        <dbReference type="Proteomes" id="UP000766336"/>
    </source>
</evidence>
<evidence type="ECO:0000256" key="5">
    <source>
        <dbReference type="ARBA" id="ARBA00022391"/>
    </source>
</evidence>
<dbReference type="HAMAP" id="MF_01690">
    <property type="entry name" value="DapE"/>
    <property type="match status" value="1"/>
</dbReference>
<dbReference type="EMBL" id="JAHCDA010000002">
    <property type="protein sequence ID" value="MBS7811124.1"/>
    <property type="molecule type" value="Genomic_DNA"/>
</dbReference>
<keyword evidence="12 15" id="KW-0170">Cobalt</keyword>
<dbReference type="NCBIfam" id="NF009557">
    <property type="entry name" value="PRK13009.1"/>
    <property type="match status" value="1"/>
</dbReference>
<dbReference type="Pfam" id="PF01546">
    <property type="entry name" value="Peptidase_M20"/>
    <property type="match status" value="1"/>
</dbReference>
<evidence type="ECO:0000256" key="13">
    <source>
        <dbReference type="ARBA" id="ARBA00031891"/>
    </source>
</evidence>
<comment type="subunit">
    <text evidence="3 15">Homodimer.</text>
</comment>
<dbReference type="SUPFAM" id="SSF53187">
    <property type="entry name" value="Zn-dependent exopeptidases"/>
    <property type="match status" value="1"/>
</dbReference>
<feature type="binding site" evidence="15">
    <location>
        <position position="160"/>
    </location>
    <ligand>
        <name>Zn(2+)</name>
        <dbReference type="ChEBI" id="CHEBI:29105"/>
        <label>2</label>
    </ligand>
</feature>
<comment type="similarity">
    <text evidence="2 15">Belongs to the peptidase M20A family. DapE subfamily.</text>
</comment>
<keyword evidence="11 15" id="KW-0457">Lysine biosynthesis</keyword>
<keyword evidence="18" id="KW-1185">Reference proteome</keyword>
<dbReference type="InterPro" id="IPR036264">
    <property type="entry name" value="Bact_exopeptidase_dim_dom"/>
</dbReference>
<dbReference type="SUPFAM" id="SSF55031">
    <property type="entry name" value="Bacterial exopeptidase dimerisation domain"/>
    <property type="match status" value="1"/>
</dbReference>
<evidence type="ECO:0000256" key="6">
    <source>
        <dbReference type="ARBA" id="ARBA00022605"/>
    </source>
</evidence>
<dbReference type="Gene3D" id="3.40.630.10">
    <property type="entry name" value="Zn peptidases"/>
    <property type="match status" value="2"/>
</dbReference>
<evidence type="ECO:0000259" key="16">
    <source>
        <dbReference type="Pfam" id="PF07687"/>
    </source>
</evidence>
<dbReference type="InterPro" id="IPR050072">
    <property type="entry name" value="Peptidase_M20A"/>
</dbReference>
<dbReference type="InterPro" id="IPR001261">
    <property type="entry name" value="ArgE/DapE_CS"/>
</dbReference>
<dbReference type="Pfam" id="PF07687">
    <property type="entry name" value="M20_dimer"/>
    <property type="match status" value="1"/>
</dbReference>
<feature type="binding site" evidence="15">
    <location>
        <position position="125"/>
    </location>
    <ligand>
        <name>Zn(2+)</name>
        <dbReference type="ChEBI" id="CHEBI:29105"/>
        <label>2</label>
    </ligand>
</feature>
<feature type="domain" description="Peptidase M20 dimerisation" evidence="16">
    <location>
        <begin position="201"/>
        <end position="308"/>
    </location>
</feature>
<evidence type="ECO:0000256" key="9">
    <source>
        <dbReference type="ARBA" id="ARBA00022833"/>
    </source>
</evidence>
<feature type="binding site" evidence="15">
    <location>
        <position position="188"/>
    </location>
    <ligand>
        <name>Zn(2+)</name>
        <dbReference type="ChEBI" id="CHEBI:29105"/>
        <label>1</label>
    </ligand>
</feature>
<dbReference type="GO" id="GO:0009014">
    <property type="term" value="F:succinyl-diaminopimelate desuccinylase activity"/>
    <property type="evidence" value="ECO:0007669"/>
    <property type="project" value="UniProtKB-EC"/>
</dbReference>
<keyword evidence="10 15" id="KW-0220">Diaminopimelate biosynthesis</keyword>
<dbReference type="Proteomes" id="UP000766336">
    <property type="component" value="Unassembled WGS sequence"/>
</dbReference>
<comment type="caution">
    <text evidence="17">The sequence shown here is derived from an EMBL/GenBank/DDBJ whole genome shotgun (WGS) entry which is preliminary data.</text>
</comment>
<dbReference type="NCBIfam" id="TIGR01246">
    <property type="entry name" value="dapE_proteo"/>
    <property type="match status" value="1"/>
</dbReference>
<comment type="function">
    <text evidence="15">Catalyzes the hydrolysis of N-succinyl-L,L-diaminopimelic acid (SDAP), forming succinate and LL-2,6-diaminopimelate (DAP), an intermediate involved in the bacterial biosynthesis of lysine and meso-diaminopimelic acid, an essential component of bacterial cell walls.</text>
</comment>
<evidence type="ECO:0000256" key="15">
    <source>
        <dbReference type="HAMAP-Rule" id="MF_01690"/>
    </source>
</evidence>
<evidence type="ECO:0000256" key="8">
    <source>
        <dbReference type="ARBA" id="ARBA00022801"/>
    </source>
</evidence>
<evidence type="ECO:0000256" key="1">
    <source>
        <dbReference type="ARBA" id="ARBA00005130"/>
    </source>
</evidence>
<comment type="pathway">
    <text evidence="1 15">Amino-acid biosynthesis; L-lysine biosynthesis via DAP pathway; LL-2,6-diaminopimelate from (S)-tetrahydrodipicolinate (succinylase route): step 3/3.</text>
</comment>
<feature type="active site" evidence="15">
    <location>
        <position position="94"/>
    </location>
</feature>
<dbReference type="PANTHER" id="PTHR43808:SF31">
    <property type="entry name" value="N-ACETYL-L-CITRULLINE DEACETYLASE"/>
    <property type="match status" value="1"/>
</dbReference>
<feature type="active site" description="Proton acceptor" evidence="15">
    <location>
        <position position="159"/>
    </location>
</feature>
<gene>
    <name evidence="15 17" type="primary">dapE</name>
    <name evidence="17" type="ORF">KHU32_09265</name>
</gene>
<dbReference type="InterPro" id="IPR011650">
    <property type="entry name" value="Peptidase_M20_dimer"/>
</dbReference>
<feature type="binding site" evidence="15">
    <location>
        <position position="373"/>
    </location>
    <ligand>
        <name>Zn(2+)</name>
        <dbReference type="ChEBI" id="CHEBI:29105"/>
        <label>2</label>
    </ligand>
</feature>
<dbReference type="PROSITE" id="PS00759">
    <property type="entry name" value="ARGE_DAPE_CPG2_2"/>
    <property type="match status" value="1"/>
</dbReference>
<evidence type="ECO:0000256" key="11">
    <source>
        <dbReference type="ARBA" id="ARBA00023154"/>
    </source>
</evidence>
<name>A0ABS5QBQ6_9PROT</name>
<keyword evidence="6 15" id="KW-0028">Amino-acid biosynthesis</keyword>
<dbReference type="EC" id="3.5.1.18" evidence="4 15"/>
<evidence type="ECO:0000256" key="4">
    <source>
        <dbReference type="ARBA" id="ARBA00011921"/>
    </source>
</evidence>
<accession>A0ABS5QBQ6</accession>
<evidence type="ECO:0000256" key="12">
    <source>
        <dbReference type="ARBA" id="ARBA00023285"/>
    </source>
</evidence>
<evidence type="ECO:0000313" key="17">
    <source>
        <dbReference type="EMBL" id="MBS7811124.1"/>
    </source>
</evidence>
<feature type="binding site" evidence="15">
    <location>
        <position position="125"/>
    </location>
    <ligand>
        <name>Zn(2+)</name>
        <dbReference type="ChEBI" id="CHEBI:29105"/>
        <label>1</label>
    </ligand>
</feature>
<dbReference type="PANTHER" id="PTHR43808">
    <property type="entry name" value="ACETYLORNITHINE DEACETYLASE"/>
    <property type="match status" value="1"/>
</dbReference>
<evidence type="ECO:0000256" key="14">
    <source>
        <dbReference type="ARBA" id="ARBA00051301"/>
    </source>
</evidence>
<keyword evidence="7 15" id="KW-0479">Metal-binding</keyword>
<evidence type="ECO:0000256" key="10">
    <source>
        <dbReference type="ARBA" id="ARBA00022915"/>
    </source>
</evidence>
<sequence length="400" mass="42951">MRRRAPRPRSTTCCATKPLRGNLPEEPADPIPLAQALIRCRSVTPADGGALATMETALAPLGFRCTRLKYGEVDNLFARRGTEGPHLCYAGHTDVVPPGDEAAWKDNPFAAVIKDGVLYGRGACDMKGGIAAFVAGLSDFIAANPDHRGSISLLITGDEEGPSVDGTRRVLEWMAENGHTPDMCVVGEPTSKKQLGDTIKVGRRGSMNAFLTVKGRQGHSAYPQLADNPVHRLIRVLNALTSEPLDQGSQFFEASTLQVTGIQVDNTATNVIPAEAKAFLNIRFNDHHHSSALTDRIRAVLAEHAPEHELRVTVSGESFLTQPGPFVEALQRAVRRGTGLEAKLDTGGGTSDARFITHYCPVAELGAVGATLHQRDESAPVAELRTLAGLYRIVIEECLS</sequence>
<keyword evidence="9 15" id="KW-0862">Zinc</keyword>
<feature type="binding site" evidence="15">
    <location>
        <position position="92"/>
    </location>
    <ligand>
        <name>Zn(2+)</name>
        <dbReference type="ChEBI" id="CHEBI:29105"/>
        <label>1</label>
    </ligand>
</feature>
<evidence type="ECO:0000256" key="2">
    <source>
        <dbReference type="ARBA" id="ARBA00006746"/>
    </source>
</evidence>
<comment type="catalytic activity">
    <reaction evidence="14 15">
        <text>N-succinyl-(2S,6S)-2,6-diaminopimelate + H2O = (2S,6S)-2,6-diaminopimelate + succinate</text>
        <dbReference type="Rhea" id="RHEA:22608"/>
        <dbReference type="ChEBI" id="CHEBI:15377"/>
        <dbReference type="ChEBI" id="CHEBI:30031"/>
        <dbReference type="ChEBI" id="CHEBI:57609"/>
        <dbReference type="ChEBI" id="CHEBI:58087"/>
        <dbReference type="EC" id="3.5.1.18"/>
    </reaction>
</comment>
<evidence type="ECO:0000256" key="7">
    <source>
        <dbReference type="ARBA" id="ARBA00022723"/>
    </source>
</evidence>
<evidence type="ECO:0000256" key="3">
    <source>
        <dbReference type="ARBA" id="ARBA00011738"/>
    </source>
</evidence>
<reference evidence="17 18" key="1">
    <citation type="submission" date="2021-05" db="EMBL/GenBank/DDBJ databases">
        <title>Roseococcus sp. XZZS9, whole genome shotgun sequencing project.</title>
        <authorList>
            <person name="Zhao G."/>
            <person name="Shen L."/>
        </authorList>
    </citation>
    <scope>NUCLEOTIDE SEQUENCE [LARGE SCALE GENOMIC DNA]</scope>
    <source>
        <strain evidence="17 18">XZZS9</strain>
    </source>
</reference>
<comment type="cofactor">
    <cofactor evidence="15">
        <name>Zn(2+)</name>
        <dbReference type="ChEBI" id="CHEBI:29105"/>
    </cofactor>
    <cofactor evidence="15">
        <name>Co(2+)</name>
        <dbReference type="ChEBI" id="CHEBI:48828"/>
    </cofactor>
    <text evidence="15">Binds 2 Zn(2+) or Co(2+) ions per subunit.</text>
</comment>
<dbReference type="InterPro" id="IPR005941">
    <property type="entry name" value="DapE_proteobac"/>
</dbReference>